<proteinExistence type="predicted"/>
<accession>A0ABT4F968</accession>
<dbReference type="InterPro" id="IPR050312">
    <property type="entry name" value="IolE/XylAMocC-like"/>
</dbReference>
<evidence type="ECO:0000313" key="2">
    <source>
        <dbReference type="EMBL" id="MCY9595063.1"/>
    </source>
</evidence>
<dbReference type="Gene3D" id="3.20.20.150">
    <property type="entry name" value="Divalent-metal-dependent TIM barrel enzymes"/>
    <property type="match status" value="1"/>
</dbReference>
<dbReference type="Pfam" id="PF01261">
    <property type="entry name" value="AP_endonuc_2"/>
    <property type="match status" value="1"/>
</dbReference>
<gene>
    <name evidence="2" type="ORF">M5X16_04640</name>
</gene>
<dbReference type="Proteomes" id="UP001527202">
    <property type="component" value="Unassembled WGS sequence"/>
</dbReference>
<name>A0ABT4F968_9BACL</name>
<evidence type="ECO:0000259" key="1">
    <source>
        <dbReference type="Pfam" id="PF01261"/>
    </source>
</evidence>
<feature type="domain" description="Xylose isomerase-like TIM barrel" evidence="1">
    <location>
        <begin position="28"/>
        <end position="272"/>
    </location>
</feature>
<evidence type="ECO:0000313" key="3">
    <source>
        <dbReference type="Proteomes" id="UP001527202"/>
    </source>
</evidence>
<comment type="caution">
    <text evidence="2">The sequence shown here is derived from an EMBL/GenBank/DDBJ whole genome shotgun (WGS) entry which is preliminary data.</text>
</comment>
<reference evidence="2 3" key="1">
    <citation type="submission" date="2022-05" db="EMBL/GenBank/DDBJ databases">
        <title>Genome Sequencing of Bee-Associated Microbes.</title>
        <authorList>
            <person name="Dunlap C."/>
        </authorList>
    </citation>
    <scope>NUCLEOTIDE SEQUENCE [LARGE SCALE GENOMIC DNA]</scope>
    <source>
        <strain evidence="2 3">NRRL B-23120</strain>
    </source>
</reference>
<organism evidence="2 3">
    <name type="scientific">Paenibacillus chitinolyticus</name>
    <dbReference type="NCBI Taxonomy" id="79263"/>
    <lineage>
        <taxon>Bacteria</taxon>
        <taxon>Bacillati</taxon>
        <taxon>Bacillota</taxon>
        <taxon>Bacilli</taxon>
        <taxon>Bacillales</taxon>
        <taxon>Paenibacillaceae</taxon>
        <taxon>Paenibacillus</taxon>
    </lineage>
</organism>
<dbReference type="InterPro" id="IPR013022">
    <property type="entry name" value="Xyl_isomerase-like_TIM-brl"/>
</dbReference>
<keyword evidence="3" id="KW-1185">Reference proteome</keyword>
<dbReference type="GO" id="GO:0016853">
    <property type="term" value="F:isomerase activity"/>
    <property type="evidence" value="ECO:0007669"/>
    <property type="project" value="UniProtKB-KW"/>
</dbReference>
<dbReference type="EMBL" id="JAMDMJ010000004">
    <property type="protein sequence ID" value="MCY9595063.1"/>
    <property type="molecule type" value="Genomic_DNA"/>
</dbReference>
<dbReference type="RefSeq" id="WP_241688833.1">
    <property type="nucleotide sequence ID" value="NZ_CP026520.1"/>
</dbReference>
<dbReference type="SUPFAM" id="SSF51658">
    <property type="entry name" value="Xylose isomerase-like"/>
    <property type="match status" value="1"/>
</dbReference>
<dbReference type="InterPro" id="IPR036237">
    <property type="entry name" value="Xyl_isomerase-like_sf"/>
</dbReference>
<keyword evidence="2" id="KW-0413">Isomerase</keyword>
<dbReference type="GeneID" id="95375085"/>
<sequence>MAMKISLSMWSVHTYWYGGKWDVTDFLRFAAGTKAEGVELLSVFWKDRERELPEIDRVLDELGLEVACFCACNNFVSADAAERAAQLREVKEAVDMAVHFGAPVVRVFSGDRPDETMPVDEGMGYVLEGLKAAAAYAEEKGKVLCLENHGLFAGRSDQVLAIIREVGSPALLGTFDTGNFLLVGEEPSAAVQELRGRIGHVHVKDFLRTEPGAEGAMNALDGTPYVGRIAGEGDVDLPYIFRELAASGYDGWLTVEFEGLEEPAEGSVKALDYVHEQVELLKRE</sequence>
<dbReference type="PANTHER" id="PTHR12110">
    <property type="entry name" value="HYDROXYPYRUVATE ISOMERASE"/>
    <property type="match status" value="1"/>
</dbReference>
<protein>
    <submittedName>
        <fullName evidence="2">Sugar phosphate isomerase/epimerase</fullName>
    </submittedName>
</protein>
<dbReference type="PANTHER" id="PTHR12110:SF53">
    <property type="entry name" value="BLR5974 PROTEIN"/>
    <property type="match status" value="1"/>
</dbReference>